<accession>A0A918QVD0</accession>
<name>A0A918QVD0_9FLAO</name>
<evidence type="ECO:0000313" key="1">
    <source>
        <dbReference type="EMBL" id="GGZ71468.1"/>
    </source>
</evidence>
<reference evidence="1" key="2">
    <citation type="submission" date="2020-09" db="EMBL/GenBank/DDBJ databases">
        <authorList>
            <person name="Sun Q."/>
            <person name="Kim S."/>
        </authorList>
    </citation>
    <scope>NUCLEOTIDE SEQUENCE</scope>
    <source>
        <strain evidence="1">KCTC 12710</strain>
    </source>
</reference>
<organism evidence="1 2">
    <name type="scientific">Algibacter mikhailovii</name>
    <dbReference type="NCBI Taxonomy" id="425498"/>
    <lineage>
        <taxon>Bacteria</taxon>
        <taxon>Pseudomonadati</taxon>
        <taxon>Bacteroidota</taxon>
        <taxon>Flavobacteriia</taxon>
        <taxon>Flavobacteriales</taxon>
        <taxon>Flavobacteriaceae</taxon>
        <taxon>Algibacter</taxon>
    </lineage>
</organism>
<gene>
    <name evidence="1" type="ORF">GCM10007028_06000</name>
</gene>
<dbReference type="EMBL" id="BMWZ01000001">
    <property type="protein sequence ID" value="GGZ71468.1"/>
    <property type="molecule type" value="Genomic_DNA"/>
</dbReference>
<evidence type="ECO:0000313" key="2">
    <source>
        <dbReference type="Proteomes" id="UP000636004"/>
    </source>
</evidence>
<keyword evidence="2" id="KW-1185">Reference proteome</keyword>
<dbReference type="AlphaFoldDB" id="A0A918QVD0"/>
<comment type="caution">
    <text evidence="1">The sequence shown here is derived from an EMBL/GenBank/DDBJ whole genome shotgun (WGS) entry which is preliminary data.</text>
</comment>
<dbReference type="Proteomes" id="UP000636004">
    <property type="component" value="Unassembled WGS sequence"/>
</dbReference>
<protein>
    <submittedName>
        <fullName evidence="1">Uncharacterized protein</fullName>
    </submittedName>
</protein>
<sequence length="61" mass="7116">MIADNNTTEIIWARKVNSGIKKIKTARHSNNSTEDMDLLFIISRMSFIRNEFLNYITKVVI</sequence>
<reference evidence="1" key="1">
    <citation type="journal article" date="2014" name="Int. J. Syst. Evol. Microbiol.">
        <title>Complete genome sequence of Corynebacterium casei LMG S-19264T (=DSM 44701T), isolated from a smear-ripened cheese.</title>
        <authorList>
            <consortium name="US DOE Joint Genome Institute (JGI-PGF)"/>
            <person name="Walter F."/>
            <person name="Albersmeier A."/>
            <person name="Kalinowski J."/>
            <person name="Ruckert C."/>
        </authorList>
    </citation>
    <scope>NUCLEOTIDE SEQUENCE</scope>
    <source>
        <strain evidence="1">KCTC 12710</strain>
    </source>
</reference>
<proteinExistence type="predicted"/>